<evidence type="ECO:0000313" key="4">
    <source>
        <dbReference type="Proteomes" id="UP000717585"/>
    </source>
</evidence>
<dbReference type="Proteomes" id="UP000717585">
    <property type="component" value="Unassembled WGS sequence"/>
</dbReference>
<sequence length="770" mass="85295">MPNELSREKWSQLPDETKAKLKHLLPHGREEEALVLILQGKTLNFNKPTDLVISRVRSGFYCPTIEAAHSQRRRLIEARSIQVQRTVHDSRIDQFRRMIESNPSTIANFVRADVAVPVPSASDLASIRATLRNAKGSSTEQVPSTIVSQPFLSTNTVGTLPDVTVALTGAVLPEPVALNGAPVLQRAIGVSAAVDRPYRYRRRHLLPNAADDSDLSPSDTEPVFPDRFVGTTPAPAAITLVSQSGRVTTGTDPERFGPTSIDPSCFSVHAPHRPAADKEVKLSSRGRVLRTSTAAVPAEEEPEEEEELPLAQRVQSFRPPDTLSMEGGKKTPLLPPTSALEARLFKAGGDWKLKLPRMSHADMVERLKRLHGPEEIYRRVRRRHRHAFRRMCRTIMKSTQPPPSISIDVPVETLIEVGRTKVGDSMAHSTNKERATKSVGRPSRFLHPTPAPNAPAITNVVEAVQFILLAQTDLSASLDDITNSVRRLGTAMSRCPAEMSAHEYVMTAVHLMASPAPDGILPWTITGYEPATQFDLTASVSLGGPIPISKAPRCDVRSPLVFFDEVMRRWRYIASPTVDIATLCTYFDDLIDDTVDRGRCEVVADNKRVNHIEVPQGKTKIVVTIPTFEPEIVEQFQQQETERYSEPEKPFVYVIAGRRYIMAPLKKGRGGTGRNSLLVDTRPAQATILSIVKEAAARLPDGYGTRHDVIMLVRNSQFFMADQTGEGALAQTVGGALDRLHGEPDKFLEFDAEDRVWTYLHHNRLMADFE</sequence>
<accession>A0A8J6B099</accession>
<dbReference type="PANTHER" id="PTHR13052">
    <property type="entry name" value="NFRKB-RELATED"/>
    <property type="match status" value="1"/>
</dbReference>
<dbReference type="Pfam" id="PF25793">
    <property type="entry name" value="WHD_2nd_NFRKB"/>
    <property type="match status" value="1"/>
</dbReference>
<dbReference type="InterPro" id="IPR024867">
    <property type="entry name" value="NFRKB"/>
</dbReference>
<dbReference type="EMBL" id="JAHDYR010000005">
    <property type="protein sequence ID" value="KAG9396545.1"/>
    <property type="molecule type" value="Genomic_DNA"/>
</dbReference>
<evidence type="ECO:0000313" key="3">
    <source>
        <dbReference type="EMBL" id="KAG9396545.1"/>
    </source>
</evidence>
<name>A0A8J6B099_9EUKA</name>
<gene>
    <name evidence="3" type="ORF">J8273_1550</name>
</gene>
<evidence type="ECO:0000259" key="2">
    <source>
        <dbReference type="Pfam" id="PF25793"/>
    </source>
</evidence>
<proteinExistence type="predicted"/>
<feature type="region of interest" description="Disordered" evidence="1">
    <location>
        <begin position="291"/>
        <end position="313"/>
    </location>
</feature>
<reference evidence="3" key="1">
    <citation type="submission" date="2021-05" db="EMBL/GenBank/DDBJ databases">
        <title>A free-living protist that lacks canonical eukaryotic 1 DNA replication and segregation systems.</title>
        <authorList>
            <person name="Salas-Leiva D.E."/>
            <person name="Tromer E.C."/>
            <person name="Curtis B.A."/>
            <person name="Jerlstrom-Hultqvist J."/>
            <person name="Kolisko M."/>
            <person name="Yi Z."/>
            <person name="Salas-Leiva J.S."/>
            <person name="Gallot-Lavallee L."/>
            <person name="Kops G.J.P.L."/>
            <person name="Archibald J.M."/>
            <person name="Simpson A.G.B."/>
            <person name="Roger A.J."/>
        </authorList>
    </citation>
    <scope>NUCLEOTIDE SEQUENCE</scope>
    <source>
        <strain evidence="3">BICM</strain>
    </source>
</reference>
<protein>
    <submittedName>
        <fullName evidence="3">Nuclear factor related to kappa-B-binding protein, NFRKB</fullName>
    </submittedName>
</protein>
<dbReference type="OrthoDB" id="1300797at2759"/>
<dbReference type="GO" id="GO:0031011">
    <property type="term" value="C:Ino80 complex"/>
    <property type="evidence" value="ECO:0007669"/>
    <property type="project" value="InterPro"/>
</dbReference>
<evidence type="ECO:0000256" key="1">
    <source>
        <dbReference type="SAM" id="MobiDB-lite"/>
    </source>
</evidence>
<dbReference type="PANTHER" id="PTHR13052:SF3">
    <property type="entry name" value="NUCLEAR FACTOR RELATED TO KAPPA-B-BINDING PROTEIN"/>
    <property type="match status" value="1"/>
</dbReference>
<organism evidence="3 4">
    <name type="scientific">Carpediemonas membranifera</name>
    <dbReference type="NCBI Taxonomy" id="201153"/>
    <lineage>
        <taxon>Eukaryota</taxon>
        <taxon>Metamonada</taxon>
        <taxon>Carpediemonas-like organisms</taxon>
        <taxon>Carpediemonas</taxon>
    </lineage>
</organism>
<dbReference type="InterPro" id="IPR057748">
    <property type="entry name" value="NFRKB_WH_2"/>
</dbReference>
<keyword evidence="4" id="KW-1185">Reference proteome</keyword>
<feature type="domain" description="Nuclear factor related to kappa-B-binding protein second winged helix" evidence="2">
    <location>
        <begin position="634"/>
        <end position="764"/>
    </location>
</feature>
<feature type="compositionally biased region" description="Acidic residues" evidence="1">
    <location>
        <begin position="298"/>
        <end position="308"/>
    </location>
</feature>
<comment type="caution">
    <text evidence="3">The sequence shown here is derived from an EMBL/GenBank/DDBJ whole genome shotgun (WGS) entry which is preliminary data.</text>
</comment>
<feature type="region of interest" description="Disordered" evidence="1">
    <location>
        <begin position="425"/>
        <end position="451"/>
    </location>
</feature>
<dbReference type="AlphaFoldDB" id="A0A8J6B099"/>